<evidence type="ECO:0000259" key="1">
    <source>
        <dbReference type="PROSITE" id="PS51201"/>
    </source>
</evidence>
<dbReference type="Gene3D" id="3.30.70.1450">
    <property type="entry name" value="Regulator of K+ conductance, C-terminal domain"/>
    <property type="match status" value="1"/>
</dbReference>
<feature type="domain" description="RCK C-terminal" evidence="2">
    <location>
        <begin position="139"/>
        <end position="221"/>
    </location>
</feature>
<dbReference type="SUPFAM" id="SSF51735">
    <property type="entry name" value="NAD(P)-binding Rossmann-fold domains"/>
    <property type="match status" value="1"/>
</dbReference>
<dbReference type="Pfam" id="PF02254">
    <property type="entry name" value="TrkA_N"/>
    <property type="match status" value="1"/>
</dbReference>
<dbReference type="EMBL" id="FMZE01000004">
    <property type="protein sequence ID" value="SDC82934.1"/>
    <property type="molecule type" value="Genomic_DNA"/>
</dbReference>
<dbReference type="AlphaFoldDB" id="A0A222VX14"/>
<evidence type="ECO:0000259" key="2">
    <source>
        <dbReference type="PROSITE" id="PS51202"/>
    </source>
</evidence>
<keyword evidence="4" id="KW-1185">Reference proteome</keyword>
<dbReference type="PROSITE" id="PS51202">
    <property type="entry name" value="RCK_C"/>
    <property type="match status" value="1"/>
</dbReference>
<dbReference type="InterPro" id="IPR003148">
    <property type="entry name" value="RCK_N"/>
</dbReference>
<dbReference type="Gene3D" id="3.40.50.720">
    <property type="entry name" value="NAD(P)-binding Rossmann-like Domain"/>
    <property type="match status" value="1"/>
</dbReference>
<organism evidence="3 4">
    <name type="scientific">Prauserella marina</name>
    <dbReference type="NCBI Taxonomy" id="530584"/>
    <lineage>
        <taxon>Bacteria</taxon>
        <taxon>Bacillati</taxon>
        <taxon>Actinomycetota</taxon>
        <taxon>Actinomycetes</taxon>
        <taxon>Pseudonocardiales</taxon>
        <taxon>Pseudonocardiaceae</taxon>
        <taxon>Prauserella</taxon>
    </lineage>
</organism>
<evidence type="ECO:0000313" key="4">
    <source>
        <dbReference type="Proteomes" id="UP000199494"/>
    </source>
</evidence>
<dbReference type="InterPro" id="IPR006037">
    <property type="entry name" value="RCK_C"/>
</dbReference>
<sequence length="221" mass="23953">MANRRQSHRVVVIGLGRFGSSLAIELVRGGSEVLGIDNNPRLVQKLADELTHTAIADTTDVEALTQLGVPEFQRAVVGIGNDIEASILTTSVLSDFAIPSIWAKAISRQHGRILERVGAHHVVLPEHDMGERVAHLVTGRMLDYIEFEDDYALVKTLAPAEAIGRPLGETKVRAKYGVTVVGIKRPGTGFTYATPETVVNADDILIVAGERDRVENFADLV</sequence>
<protein>
    <submittedName>
        <fullName evidence="3">Trk system potassium uptake protein TrkA</fullName>
    </submittedName>
</protein>
<dbReference type="OrthoDB" id="9776294at2"/>
<dbReference type="PANTHER" id="PTHR43833">
    <property type="entry name" value="POTASSIUM CHANNEL PROTEIN 2-RELATED-RELATED"/>
    <property type="match status" value="1"/>
</dbReference>
<dbReference type="KEGG" id="pmad:BAY61_29525"/>
<dbReference type="GO" id="GO:0006813">
    <property type="term" value="P:potassium ion transport"/>
    <property type="evidence" value="ECO:0007669"/>
    <property type="project" value="InterPro"/>
</dbReference>
<feature type="domain" description="RCK N-terminal" evidence="1">
    <location>
        <begin position="7"/>
        <end position="124"/>
    </location>
</feature>
<proteinExistence type="predicted"/>
<dbReference type="InterPro" id="IPR036291">
    <property type="entry name" value="NAD(P)-bd_dom_sf"/>
</dbReference>
<dbReference type="STRING" id="530584.SAMN05421630_10430"/>
<dbReference type="PROSITE" id="PS51201">
    <property type="entry name" value="RCK_N"/>
    <property type="match status" value="1"/>
</dbReference>
<reference evidence="3 4" key="1">
    <citation type="submission" date="2016-10" db="EMBL/GenBank/DDBJ databases">
        <authorList>
            <person name="de Groot N.N."/>
        </authorList>
    </citation>
    <scope>NUCLEOTIDE SEQUENCE [LARGE SCALE GENOMIC DNA]</scope>
    <source>
        <strain evidence="3 4">CGMCC 4.5506</strain>
    </source>
</reference>
<name>A0A222VX14_9PSEU</name>
<dbReference type="PANTHER" id="PTHR43833:SF7">
    <property type="entry name" value="KTR SYSTEM POTASSIUM UPTAKE PROTEIN C"/>
    <property type="match status" value="1"/>
</dbReference>
<dbReference type="GO" id="GO:0008324">
    <property type="term" value="F:monoatomic cation transmembrane transporter activity"/>
    <property type="evidence" value="ECO:0007669"/>
    <property type="project" value="InterPro"/>
</dbReference>
<dbReference type="Proteomes" id="UP000199494">
    <property type="component" value="Unassembled WGS sequence"/>
</dbReference>
<dbReference type="InterPro" id="IPR050721">
    <property type="entry name" value="Trk_Ktr_HKT_K-transport"/>
</dbReference>
<evidence type="ECO:0000313" key="3">
    <source>
        <dbReference type="EMBL" id="SDC82934.1"/>
    </source>
</evidence>
<accession>A0A222VX14</accession>
<gene>
    <name evidence="3" type="ORF">SAMN05421630_10430</name>
</gene>
<dbReference type="Pfam" id="PF02080">
    <property type="entry name" value="TrkA_C"/>
    <property type="match status" value="1"/>
</dbReference>
<dbReference type="SUPFAM" id="SSF116726">
    <property type="entry name" value="TrkA C-terminal domain-like"/>
    <property type="match status" value="1"/>
</dbReference>
<dbReference type="InterPro" id="IPR036721">
    <property type="entry name" value="RCK_C_sf"/>
</dbReference>
<dbReference type="RefSeq" id="WP_091802683.1">
    <property type="nucleotide sequence ID" value="NZ_CP016353.1"/>
</dbReference>